<comment type="caution">
    <text evidence="2">The sequence shown here is derived from an EMBL/GenBank/DDBJ whole genome shotgun (WGS) entry which is preliminary data.</text>
</comment>
<dbReference type="Proteomes" id="UP001195483">
    <property type="component" value="Unassembled WGS sequence"/>
</dbReference>
<evidence type="ECO:0000313" key="3">
    <source>
        <dbReference type="Proteomes" id="UP001195483"/>
    </source>
</evidence>
<keyword evidence="3" id="KW-1185">Reference proteome</keyword>
<proteinExistence type="predicted"/>
<evidence type="ECO:0000256" key="1">
    <source>
        <dbReference type="SAM" id="MobiDB-lite"/>
    </source>
</evidence>
<feature type="region of interest" description="Disordered" evidence="1">
    <location>
        <begin position="33"/>
        <end position="62"/>
    </location>
</feature>
<evidence type="ECO:0000313" key="2">
    <source>
        <dbReference type="EMBL" id="KAK3606267.1"/>
    </source>
</evidence>
<organism evidence="2 3">
    <name type="scientific">Potamilus streckersoni</name>
    <dbReference type="NCBI Taxonomy" id="2493646"/>
    <lineage>
        <taxon>Eukaryota</taxon>
        <taxon>Metazoa</taxon>
        <taxon>Spiralia</taxon>
        <taxon>Lophotrochozoa</taxon>
        <taxon>Mollusca</taxon>
        <taxon>Bivalvia</taxon>
        <taxon>Autobranchia</taxon>
        <taxon>Heteroconchia</taxon>
        <taxon>Palaeoheterodonta</taxon>
        <taxon>Unionida</taxon>
        <taxon>Unionoidea</taxon>
        <taxon>Unionidae</taxon>
        <taxon>Ambleminae</taxon>
        <taxon>Lampsilini</taxon>
        <taxon>Potamilus</taxon>
    </lineage>
</organism>
<dbReference type="InterPro" id="IPR013083">
    <property type="entry name" value="Znf_RING/FYVE/PHD"/>
</dbReference>
<dbReference type="SUPFAM" id="SSF57903">
    <property type="entry name" value="FYVE/PHD zinc finger"/>
    <property type="match status" value="1"/>
</dbReference>
<protein>
    <submittedName>
        <fullName evidence="2">Uncharacterized protein</fullName>
    </submittedName>
</protein>
<feature type="compositionally biased region" description="Polar residues" evidence="1">
    <location>
        <begin position="33"/>
        <end position="51"/>
    </location>
</feature>
<gene>
    <name evidence="2" type="ORF">CHS0354_037943</name>
</gene>
<dbReference type="Gene3D" id="3.30.40.10">
    <property type="entry name" value="Zinc/RING finger domain, C3HC4 (zinc finger)"/>
    <property type="match status" value="1"/>
</dbReference>
<accession>A0AAE0T9C0</accession>
<reference evidence="2" key="3">
    <citation type="submission" date="2023-05" db="EMBL/GenBank/DDBJ databases">
        <authorList>
            <person name="Smith C.H."/>
        </authorList>
    </citation>
    <scope>NUCLEOTIDE SEQUENCE</scope>
    <source>
        <strain evidence="2">CHS0354</strain>
        <tissue evidence="2">Mantle</tissue>
    </source>
</reference>
<dbReference type="PANTHER" id="PTHR10333">
    <property type="entry name" value="INHIBITOR OF GROWTH PROTEIN"/>
    <property type="match status" value="1"/>
</dbReference>
<sequence>MYSEVEFYQNCWSDVLHASHFTVAKKHHLDQAVQQTSPPTRCLPLQNSKATTPGPGNATQQPSKSVWCFCQKEEYGQMVACDNQTCQFQWFHFDCKSIVSKPKRELL</sequence>
<dbReference type="InterPro" id="IPR028651">
    <property type="entry name" value="ING_fam"/>
</dbReference>
<reference evidence="2" key="2">
    <citation type="journal article" date="2021" name="Genome Biol. Evol.">
        <title>Developing a high-quality reference genome for a parasitic bivalve with doubly uniparental inheritance (Bivalvia: Unionida).</title>
        <authorList>
            <person name="Smith C.H."/>
        </authorList>
    </citation>
    <scope>NUCLEOTIDE SEQUENCE</scope>
    <source>
        <strain evidence="2">CHS0354</strain>
        <tissue evidence="2">Mantle</tissue>
    </source>
</reference>
<dbReference type="InterPro" id="IPR011011">
    <property type="entry name" value="Znf_FYVE_PHD"/>
</dbReference>
<feature type="non-terminal residue" evidence="2">
    <location>
        <position position="107"/>
    </location>
</feature>
<dbReference type="AlphaFoldDB" id="A0AAE0T9C0"/>
<dbReference type="EMBL" id="JAEAOA010002216">
    <property type="protein sequence ID" value="KAK3606267.1"/>
    <property type="molecule type" value="Genomic_DNA"/>
</dbReference>
<name>A0AAE0T9C0_9BIVA</name>
<reference evidence="2" key="1">
    <citation type="journal article" date="2021" name="Genome Biol. Evol.">
        <title>A High-Quality Reference Genome for a Parasitic Bivalve with Doubly Uniparental Inheritance (Bivalvia: Unionida).</title>
        <authorList>
            <person name="Smith C.H."/>
        </authorList>
    </citation>
    <scope>NUCLEOTIDE SEQUENCE</scope>
    <source>
        <strain evidence="2">CHS0354</strain>
    </source>
</reference>